<dbReference type="InterPro" id="IPR036086">
    <property type="entry name" value="ParB/Sulfiredoxin_sf"/>
</dbReference>
<keyword evidence="2" id="KW-1185">Reference proteome</keyword>
<proteinExistence type="predicted"/>
<dbReference type="EMBL" id="VUMG01000001">
    <property type="protein sequence ID" value="MSS44603.1"/>
    <property type="molecule type" value="Genomic_DNA"/>
</dbReference>
<name>A0A7K0J3U3_9ACTN</name>
<accession>A0A7K0J3U3</accession>
<comment type="caution">
    <text evidence="1">The sequence shown here is derived from an EMBL/GenBank/DDBJ whole genome shotgun (WGS) entry which is preliminary data.</text>
</comment>
<dbReference type="AlphaFoldDB" id="A0A7K0J3U3"/>
<evidence type="ECO:0008006" key="3">
    <source>
        <dbReference type="Google" id="ProtNLM"/>
    </source>
</evidence>
<protein>
    <recommendedName>
        <fullName evidence="3">ParB/Sulfiredoxin domain-containing protein</fullName>
    </recommendedName>
</protein>
<gene>
    <name evidence="1" type="ORF">FYJ43_00675</name>
</gene>
<dbReference type="Proteomes" id="UP000466104">
    <property type="component" value="Unassembled WGS sequence"/>
</dbReference>
<reference evidence="1 2" key="1">
    <citation type="submission" date="2019-08" db="EMBL/GenBank/DDBJ databases">
        <title>In-depth cultivation of the pig gut microbiome towards novel bacterial diversity and tailored functional studies.</title>
        <authorList>
            <person name="Wylensek D."/>
            <person name="Hitch T.C.A."/>
            <person name="Clavel T."/>
        </authorList>
    </citation>
    <scope>NUCLEOTIDE SEQUENCE [LARGE SCALE GENOMIC DNA]</scope>
    <source>
        <strain evidence="1 2">WCA-380-WT-3A</strain>
    </source>
</reference>
<sequence>MRIENIPTRLLVWHEQTDPHKLLHIRNAVEDDAPLPPIEAMAIGHRFLVLDGAHRAQAHHESHLPHIRARLHTLPLTAEVPGWSHAIPLDAAIRLARLALPAGNRGQADIVINGVRRHLGTTSRRLRDQYLFSHKIARIAYAHGITPLEPDSCVEHAHDSIVMTWQPPNLGDLWAMANDMGPLPATVTRFAPLLAHGSVNTSTMTPVIPAA</sequence>
<organism evidence="1 2">
    <name type="scientific">Cutibacterium porci</name>
    <dbReference type="NCBI Taxonomy" id="2605781"/>
    <lineage>
        <taxon>Bacteria</taxon>
        <taxon>Bacillati</taxon>
        <taxon>Actinomycetota</taxon>
        <taxon>Actinomycetes</taxon>
        <taxon>Propionibacteriales</taxon>
        <taxon>Propionibacteriaceae</taxon>
        <taxon>Cutibacterium</taxon>
    </lineage>
</organism>
<dbReference type="SUPFAM" id="SSF110849">
    <property type="entry name" value="ParB/Sulfiredoxin"/>
    <property type="match status" value="1"/>
</dbReference>
<evidence type="ECO:0000313" key="1">
    <source>
        <dbReference type="EMBL" id="MSS44603.1"/>
    </source>
</evidence>
<evidence type="ECO:0000313" key="2">
    <source>
        <dbReference type="Proteomes" id="UP000466104"/>
    </source>
</evidence>